<evidence type="ECO:0000313" key="1">
    <source>
        <dbReference type="EMBL" id="EEO27191.1"/>
    </source>
</evidence>
<dbReference type="eggNOG" id="ENOG5030MCA">
    <property type="taxonomic scope" value="Bacteria"/>
</dbReference>
<dbReference type="HOGENOM" id="CLU_658624_0_0_4"/>
<keyword evidence="2" id="KW-1185">Reference proteome</keyword>
<proteinExistence type="predicted"/>
<evidence type="ECO:0008006" key="3">
    <source>
        <dbReference type="Google" id="ProtNLM"/>
    </source>
</evidence>
<protein>
    <recommendedName>
        <fullName evidence="3">Tail fiber protein</fullName>
    </recommendedName>
</protein>
<dbReference type="EMBL" id="ACDP02000029">
    <property type="protein sequence ID" value="EEO27191.1"/>
    <property type="molecule type" value="Genomic_DNA"/>
</dbReference>
<evidence type="ECO:0000313" key="2">
    <source>
        <dbReference type="Proteomes" id="UP000003973"/>
    </source>
</evidence>
<name>C3X1V5_9BURK</name>
<reference evidence="1" key="1">
    <citation type="submission" date="2011-10" db="EMBL/GenBank/DDBJ databases">
        <title>The Genome Sequence of Oxalobacter formigenes HOxBLS.</title>
        <authorList>
            <consortium name="The Broad Institute Genome Sequencing Platform"/>
            <person name="Earl A."/>
            <person name="Ward D."/>
            <person name="Feldgarden M."/>
            <person name="Gevers D."/>
            <person name="Allison M.J."/>
            <person name="Humphrey S."/>
            <person name="Young S.K."/>
            <person name="Zeng Q."/>
            <person name="Gargeya S."/>
            <person name="Fitzgerald M."/>
            <person name="Haas B."/>
            <person name="Abouelleil A."/>
            <person name="Alvarado L."/>
            <person name="Arachchi H.M."/>
            <person name="Berlin A."/>
            <person name="Brown A."/>
            <person name="Chapman S.B."/>
            <person name="Chen Z."/>
            <person name="Dunbar C."/>
            <person name="Freedman E."/>
            <person name="Gearin G."/>
            <person name="Goldberg J."/>
            <person name="Griggs A."/>
            <person name="Gujja S."/>
            <person name="Heiman D."/>
            <person name="Howarth C."/>
            <person name="Larson L."/>
            <person name="Lui A."/>
            <person name="MacDonald P.J.P."/>
            <person name="Montmayeur A."/>
            <person name="Murphy C."/>
            <person name="Neiman D."/>
            <person name="Pearson M."/>
            <person name="Priest M."/>
            <person name="Roberts A."/>
            <person name="Saif S."/>
            <person name="Shea T."/>
            <person name="Shenoy N."/>
            <person name="Sisk P."/>
            <person name="Stolte C."/>
            <person name="Sykes S."/>
            <person name="Wortman J."/>
            <person name="Nusbaum C."/>
            <person name="Birren B."/>
        </authorList>
    </citation>
    <scope>NUCLEOTIDE SEQUENCE [LARGE SCALE GENOMIC DNA]</scope>
    <source>
        <strain evidence="1">HOxBLS</strain>
    </source>
</reference>
<organism evidence="1 2">
    <name type="scientific">Oxalobacter paraformigenes</name>
    <dbReference type="NCBI Taxonomy" id="556268"/>
    <lineage>
        <taxon>Bacteria</taxon>
        <taxon>Pseudomonadati</taxon>
        <taxon>Pseudomonadota</taxon>
        <taxon>Betaproteobacteria</taxon>
        <taxon>Burkholderiales</taxon>
        <taxon>Oxalobacteraceae</taxon>
        <taxon>Oxalobacter</taxon>
    </lineage>
</organism>
<dbReference type="AlphaFoldDB" id="C3X1V5"/>
<gene>
    <name evidence="1" type="ORF">OFAG_00344</name>
</gene>
<comment type="caution">
    <text evidence="1">The sequence shown here is derived from an EMBL/GenBank/DDBJ whole genome shotgun (WGS) entry which is preliminary data.</text>
</comment>
<sequence>MKFHNPTFLDFTKPVLDSHRLIKEHFLNRSRVKPVVCGVNMSIEKPDLLPIPFCKTGAKNIIPIEPNTTPGKTNFASFNIGFPPVTMIPIEAGGIAPEGMDLNGILYDVTTHLTYLNAGGQYWFDAAFASKIGGYPLGAVLQSNDGKSSYVSIVDNNTTDFNIDPSSIGTSWLPWAGEGASSGSGILFGGTAGGTSEIITAAFEGLTELTDGLLVSFRATAANTSTNPSFNASDLGALTIVKGADLPLAAGDIGGGGYLVLLQYSATWNKWVLQNPATGINIVIPSTMPVGAIYVQFSGQTDPTTLFGGTWENVSASYAGLFFRAEGGAAAAFGSTQGDGAPNIVGRTGDVQYRNGPNGGWWEGCFYNGANHNAGFGDSSDWNSPTLGFSAANSNAKYQLPEFRPVNSTIRIWKRTA</sequence>
<accession>C3X1V5</accession>
<dbReference type="Proteomes" id="UP000003973">
    <property type="component" value="Unassembled WGS sequence"/>
</dbReference>